<dbReference type="InterPro" id="IPR043502">
    <property type="entry name" value="DNA/RNA_pol_sf"/>
</dbReference>
<dbReference type="Gene3D" id="3.10.10.10">
    <property type="entry name" value="HIV Type 1 Reverse Transcriptase, subunit A, domain 1"/>
    <property type="match status" value="1"/>
</dbReference>
<dbReference type="GO" id="GO:0071897">
    <property type="term" value="P:DNA biosynthetic process"/>
    <property type="evidence" value="ECO:0007669"/>
    <property type="project" value="UniProtKB-ARBA"/>
</dbReference>
<reference evidence="2" key="1">
    <citation type="submission" date="2023-11" db="EMBL/GenBank/DDBJ databases">
        <title>Genome assemblies of two species of porcelain crab, Petrolisthes cinctipes and Petrolisthes manimaculis (Anomura: Porcellanidae).</title>
        <authorList>
            <person name="Angst P."/>
        </authorList>
    </citation>
    <scope>NUCLEOTIDE SEQUENCE</scope>
    <source>
        <strain evidence="2">PB745_02</strain>
        <tissue evidence="2">Gill</tissue>
    </source>
</reference>
<dbReference type="InterPro" id="IPR000477">
    <property type="entry name" value="RT_dom"/>
</dbReference>
<dbReference type="Pfam" id="PF00078">
    <property type="entry name" value="RVT_1"/>
    <property type="match status" value="1"/>
</dbReference>
<organism evidence="2 3">
    <name type="scientific">Petrolisthes manimaculis</name>
    <dbReference type="NCBI Taxonomy" id="1843537"/>
    <lineage>
        <taxon>Eukaryota</taxon>
        <taxon>Metazoa</taxon>
        <taxon>Ecdysozoa</taxon>
        <taxon>Arthropoda</taxon>
        <taxon>Crustacea</taxon>
        <taxon>Multicrustacea</taxon>
        <taxon>Malacostraca</taxon>
        <taxon>Eumalacostraca</taxon>
        <taxon>Eucarida</taxon>
        <taxon>Decapoda</taxon>
        <taxon>Pleocyemata</taxon>
        <taxon>Anomura</taxon>
        <taxon>Galatheoidea</taxon>
        <taxon>Porcellanidae</taxon>
        <taxon>Petrolisthes</taxon>
    </lineage>
</organism>
<proteinExistence type="predicted"/>
<dbReference type="PANTHER" id="PTHR24559:SF454">
    <property type="entry name" value="RIBONUCLEASE H"/>
    <property type="match status" value="1"/>
</dbReference>
<dbReference type="PANTHER" id="PTHR24559">
    <property type="entry name" value="TRANSPOSON TY3-I GAG-POL POLYPROTEIN"/>
    <property type="match status" value="1"/>
</dbReference>
<dbReference type="InterPro" id="IPR053134">
    <property type="entry name" value="RNA-dir_DNA_polymerase"/>
</dbReference>
<evidence type="ECO:0000259" key="1">
    <source>
        <dbReference type="Pfam" id="PF00078"/>
    </source>
</evidence>
<name>A0AAE1PSZ1_9EUCA</name>
<accession>A0AAE1PSZ1</accession>
<keyword evidence="3" id="KW-1185">Reference proteome</keyword>
<dbReference type="CDD" id="cd01647">
    <property type="entry name" value="RT_LTR"/>
    <property type="match status" value="1"/>
</dbReference>
<sequence>MEMTIHDSEEDVIIPSLGNSTNQHVLSNIQDHLSYLPEAKTNDVVSILKEVPDVTADIPGSCDHTLHDVQLVSEEVQPIRQRAFRLNPEKTTIMKKEVDFLLEHGLAEPSNSPWASPSLLVPKPDGTFRLCVDYRKVNKVTIPDSYPLPLIDDLIDAVGQAKFLTKIDLQKGYYQIGLTEKANLARTIRSRRKGQRTRPSVEIFPLWLRRTRPAEGGYLERSR</sequence>
<dbReference type="InterPro" id="IPR043128">
    <property type="entry name" value="Rev_trsase/Diguanyl_cyclase"/>
</dbReference>
<dbReference type="EMBL" id="JAWZYT010001378">
    <property type="protein sequence ID" value="KAK4312820.1"/>
    <property type="molecule type" value="Genomic_DNA"/>
</dbReference>
<dbReference type="Gene3D" id="3.30.70.270">
    <property type="match status" value="1"/>
</dbReference>
<evidence type="ECO:0000313" key="2">
    <source>
        <dbReference type="EMBL" id="KAK4312820.1"/>
    </source>
</evidence>
<comment type="caution">
    <text evidence="2">The sequence shown here is derived from an EMBL/GenBank/DDBJ whole genome shotgun (WGS) entry which is preliminary data.</text>
</comment>
<protein>
    <recommendedName>
        <fullName evidence="1">Reverse transcriptase domain-containing protein</fullName>
    </recommendedName>
</protein>
<feature type="domain" description="Reverse transcriptase" evidence="1">
    <location>
        <begin position="121"/>
        <end position="188"/>
    </location>
</feature>
<evidence type="ECO:0000313" key="3">
    <source>
        <dbReference type="Proteomes" id="UP001292094"/>
    </source>
</evidence>
<dbReference type="Proteomes" id="UP001292094">
    <property type="component" value="Unassembled WGS sequence"/>
</dbReference>
<dbReference type="SUPFAM" id="SSF56672">
    <property type="entry name" value="DNA/RNA polymerases"/>
    <property type="match status" value="1"/>
</dbReference>
<dbReference type="AlphaFoldDB" id="A0AAE1PSZ1"/>
<gene>
    <name evidence="2" type="ORF">Pmani_015831</name>
</gene>